<dbReference type="EMBL" id="AHMT02000009">
    <property type="protein sequence ID" value="EQA64227.1"/>
    <property type="molecule type" value="Genomic_DNA"/>
</dbReference>
<dbReference type="AlphaFoldDB" id="V6I3N6"/>
<reference evidence="1" key="1">
    <citation type="submission" date="2013-05" db="EMBL/GenBank/DDBJ databases">
        <authorList>
            <person name="Harkins D.M."/>
            <person name="Durkin A.S."/>
            <person name="Brinkac L.M."/>
            <person name="Haft D.H."/>
            <person name="Selengut J.D."/>
            <person name="Sanka R."/>
            <person name="DePew J."/>
            <person name="Purushe J."/>
            <person name="Hartskeerl R.A."/>
            <person name="Ahmed A."/>
            <person name="van der Linden H."/>
            <person name="Goris M.G.A."/>
            <person name="Vinetz J.M."/>
            <person name="Sutton G.G."/>
            <person name="Nierman W.C."/>
            <person name="Fouts D.E."/>
        </authorList>
    </citation>
    <scope>NUCLEOTIDE SEQUENCE [LARGE SCALE GENOMIC DNA]</scope>
    <source>
        <strain evidence="1">L 60</strain>
    </source>
</reference>
<evidence type="ECO:0000313" key="1">
    <source>
        <dbReference type="EMBL" id="EQA64227.1"/>
    </source>
</evidence>
<name>V6I3N6_9LEPT</name>
<sequence length="44" mass="5099">MLLSQFISLKKEKNSCVQIRWFTMAQTANLFSLTGILFSLRFDA</sequence>
<organism evidence="1 2">
    <name type="scientific">Leptospira alexanderi serovar Manhao 3 str. L 60</name>
    <dbReference type="NCBI Taxonomy" id="1049759"/>
    <lineage>
        <taxon>Bacteria</taxon>
        <taxon>Pseudomonadati</taxon>
        <taxon>Spirochaetota</taxon>
        <taxon>Spirochaetia</taxon>
        <taxon>Leptospirales</taxon>
        <taxon>Leptospiraceae</taxon>
        <taxon>Leptospira</taxon>
    </lineage>
</organism>
<dbReference type="Proteomes" id="UP000018747">
    <property type="component" value="Unassembled WGS sequence"/>
</dbReference>
<evidence type="ECO:0000313" key="2">
    <source>
        <dbReference type="Proteomes" id="UP000018747"/>
    </source>
</evidence>
<comment type="caution">
    <text evidence="1">The sequence shown here is derived from an EMBL/GenBank/DDBJ whole genome shotgun (WGS) entry which is preliminary data.</text>
</comment>
<protein>
    <submittedName>
        <fullName evidence="1">Uncharacterized protein</fullName>
    </submittedName>
</protein>
<keyword evidence="2" id="KW-1185">Reference proteome</keyword>
<accession>V6I3N6</accession>
<gene>
    <name evidence="1" type="ORF">LEP1GSC062_2753</name>
</gene>
<proteinExistence type="predicted"/>